<evidence type="ECO:0000313" key="9">
    <source>
        <dbReference type="EMBL" id="SBP89810.1"/>
    </source>
</evidence>
<proteinExistence type="inferred from homology"/>
<keyword evidence="10" id="KW-1185">Reference proteome</keyword>
<evidence type="ECO:0000313" key="10">
    <source>
        <dbReference type="Proteomes" id="UP000214566"/>
    </source>
</evidence>
<evidence type="ECO:0000256" key="6">
    <source>
        <dbReference type="RuleBase" id="RU364113"/>
    </source>
</evidence>
<comment type="subcellular location">
    <subcellularLocation>
        <location evidence="1">Membrane</location>
        <topology evidence="1">Single-pass membrane protein</topology>
    </subcellularLocation>
</comment>
<comment type="subunit">
    <text evidence="6">HflC and HflK may interact to form a multimeric complex.</text>
</comment>
<name>A0A238D9G3_THIDL</name>
<comment type="function">
    <text evidence="6">HflC and HflK could encode or regulate a protease.</text>
</comment>
<keyword evidence="4 6" id="KW-1133">Transmembrane helix</keyword>
<keyword evidence="9" id="KW-0378">Hydrolase</keyword>
<protein>
    <recommendedName>
        <fullName evidence="6">Protein HflK</fullName>
    </recommendedName>
</protein>
<dbReference type="InterPro" id="IPR050710">
    <property type="entry name" value="Band7/mec-2_domain"/>
</dbReference>
<feature type="transmembrane region" description="Helical" evidence="6">
    <location>
        <begin position="120"/>
        <end position="144"/>
    </location>
</feature>
<evidence type="ECO:0000256" key="3">
    <source>
        <dbReference type="ARBA" id="ARBA00022692"/>
    </source>
</evidence>
<dbReference type="EMBL" id="FLMQ01000057">
    <property type="protein sequence ID" value="SBP89810.1"/>
    <property type="molecule type" value="Genomic_DNA"/>
</dbReference>
<keyword evidence="9" id="KW-0645">Protease</keyword>
<feature type="domain" description="Band 7" evidence="8">
    <location>
        <begin position="139"/>
        <end position="312"/>
    </location>
</feature>
<dbReference type="PANTHER" id="PTHR43327">
    <property type="entry name" value="STOMATIN-LIKE PROTEIN 2, MITOCHONDRIAL"/>
    <property type="match status" value="1"/>
</dbReference>
<feature type="region of interest" description="Disordered" evidence="7">
    <location>
        <begin position="40"/>
        <end position="83"/>
    </location>
</feature>
<evidence type="ECO:0000259" key="8">
    <source>
        <dbReference type="SMART" id="SM00244"/>
    </source>
</evidence>
<dbReference type="AlphaFoldDB" id="A0A238D9G3"/>
<feature type="compositionally biased region" description="Basic and acidic residues" evidence="7">
    <location>
        <begin position="468"/>
        <end position="479"/>
    </location>
</feature>
<feature type="region of interest" description="Disordered" evidence="7">
    <location>
        <begin position="420"/>
        <end position="479"/>
    </location>
</feature>
<dbReference type="InterPro" id="IPR001107">
    <property type="entry name" value="Band_7"/>
</dbReference>
<comment type="similarity">
    <text evidence="2 6">Belongs to the band 7/mec-2 family. HflK subfamily.</text>
</comment>
<sequence length="479" mass="52089">MRVPTRSFTFDTTTPTMHLKWPRMAGLAAFALPAGIPNLNDPNWGRGGSGQQPQGSDPKNGNGPGNGDKRPGQGGGGPPDLDELWRDFNRKLNGLFGRKGGGGGGFKPPRRPEFQPTPRTAGLGLVVLVLVLVLGWLGSGFFIVQEGQQAVVTRFGKLAYIEEAGFHWRFPYPIESDEIVNVSQVRSVEIGRGGEIRTTGLPASAMLTEDENIVDIRFAVQYRISNVVNYLYSNRSPDDVVTQAAETAIREVVGNKTLDYVLYEGRAEVAIKTQDLIQSILDRYKTGILVTNITLQSVQPPEQVQSAFNDAIKAGQDRERLKNEAEAYANDVVPRAKGTASRLIEEAEGYKARVVAEAQGDASRFDLILQQYEKAPQVTRERMYLETMQQILSKVSKVLVESHGSNNLLYLPLDKLLQQTTSPQAAQPARSSAAPLPSASPSSSPAPADSSVGLGSNSPPVANTSDSSSRDTLRERNFR</sequence>
<dbReference type="PANTHER" id="PTHR43327:SF2">
    <property type="entry name" value="MODULATOR OF FTSH PROTEASE HFLK"/>
    <property type="match status" value="1"/>
</dbReference>
<evidence type="ECO:0000256" key="1">
    <source>
        <dbReference type="ARBA" id="ARBA00004167"/>
    </source>
</evidence>
<accession>A0A238D9G3</accession>
<dbReference type="NCBIfam" id="TIGR01933">
    <property type="entry name" value="hflK"/>
    <property type="match status" value="1"/>
</dbReference>
<dbReference type="Pfam" id="PF01145">
    <property type="entry name" value="Band_7"/>
    <property type="match status" value="1"/>
</dbReference>
<feature type="region of interest" description="Disordered" evidence="7">
    <location>
        <begin position="97"/>
        <end position="117"/>
    </location>
</feature>
<dbReference type="CDD" id="cd03404">
    <property type="entry name" value="SPFH_HflK"/>
    <property type="match status" value="1"/>
</dbReference>
<keyword evidence="3 6" id="KW-0812">Transmembrane</keyword>
<organism evidence="9 10">
    <name type="scientific">Thiomonas delicata</name>
    <name type="common">Thiomonas cuprina</name>
    <dbReference type="NCBI Taxonomy" id="364030"/>
    <lineage>
        <taxon>Bacteria</taxon>
        <taxon>Pseudomonadati</taxon>
        <taxon>Pseudomonadota</taxon>
        <taxon>Betaproteobacteria</taxon>
        <taxon>Burkholderiales</taxon>
        <taxon>Thiomonas</taxon>
    </lineage>
</organism>
<dbReference type="GO" id="GO:0016020">
    <property type="term" value="C:membrane"/>
    <property type="evidence" value="ECO:0007669"/>
    <property type="project" value="UniProtKB-SubCell"/>
</dbReference>
<feature type="compositionally biased region" description="Gly residues" evidence="7">
    <location>
        <begin position="62"/>
        <end position="78"/>
    </location>
</feature>
<gene>
    <name evidence="9" type="primary">hflK</name>
    <name evidence="9" type="ORF">THIARS_80334</name>
</gene>
<evidence type="ECO:0000256" key="5">
    <source>
        <dbReference type="ARBA" id="ARBA00023136"/>
    </source>
</evidence>
<keyword evidence="5 6" id="KW-0472">Membrane</keyword>
<dbReference type="InterPro" id="IPR036013">
    <property type="entry name" value="Band_7/SPFH_dom_sf"/>
</dbReference>
<dbReference type="SMART" id="SM00244">
    <property type="entry name" value="PHB"/>
    <property type="match status" value="1"/>
</dbReference>
<feature type="compositionally biased region" description="Low complexity" evidence="7">
    <location>
        <begin position="420"/>
        <end position="451"/>
    </location>
</feature>
<dbReference type="SUPFAM" id="SSF117892">
    <property type="entry name" value="Band 7/SPFH domain"/>
    <property type="match status" value="1"/>
</dbReference>
<dbReference type="Gene3D" id="3.30.479.30">
    <property type="entry name" value="Band 7 domain"/>
    <property type="match status" value="1"/>
</dbReference>
<feature type="compositionally biased region" description="Gly residues" evidence="7">
    <location>
        <begin position="97"/>
        <end position="106"/>
    </location>
</feature>
<dbReference type="GO" id="GO:0006508">
    <property type="term" value="P:proteolysis"/>
    <property type="evidence" value="ECO:0007669"/>
    <property type="project" value="UniProtKB-KW"/>
</dbReference>
<reference evidence="9 10" key="1">
    <citation type="submission" date="2016-06" db="EMBL/GenBank/DDBJ databases">
        <authorList>
            <person name="Kjaerup R.B."/>
            <person name="Dalgaard T.S."/>
            <person name="Juul-Madsen H.R."/>
        </authorList>
    </citation>
    <scope>NUCLEOTIDE SEQUENCE [LARGE SCALE GENOMIC DNA]</scope>
    <source>
        <strain evidence="9 10">DSM 16361</strain>
    </source>
</reference>
<evidence type="ECO:0000256" key="4">
    <source>
        <dbReference type="ARBA" id="ARBA00022989"/>
    </source>
</evidence>
<dbReference type="InterPro" id="IPR010201">
    <property type="entry name" value="HflK"/>
</dbReference>
<dbReference type="GO" id="GO:0008233">
    <property type="term" value="F:peptidase activity"/>
    <property type="evidence" value="ECO:0007669"/>
    <property type="project" value="UniProtKB-KW"/>
</dbReference>
<feature type="compositionally biased region" description="Low complexity" evidence="7">
    <location>
        <begin position="51"/>
        <end position="61"/>
    </location>
</feature>
<evidence type="ECO:0000256" key="7">
    <source>
        <dbReference type="SAM" id="MobiDB-lite"/>
    </source>
</evidence>
<evidence type="ECO:0000256" key="2">
    <source>
        <dbReference type="ARBA" id="ARBA00006971"/>
    </source>
</evidence>
<dbReference type="Proteomes" id="UP000214566">
    <property type="component" value="Unassembled WGS sequence"/>
</dbReference>
<feature type="compositionally biased region" description="Polar residues" evidence="7">
    <location>
        <begin position="453"/>
        <end position="467"/>
    </location>
</feature>